<dbReference type="STRING" id="1035707.SAMN05216552_1011147"/>
<dbReference type="AlphaFoldDB" id="A0A1I7JHE2"/>
<dbReference type="CDD" id="cd07480">
    <property type="entry name" value="Peptidases_S8_12"/>
    <property type="match status" value="1"/>
</dbReference>
<sequence length="394" mass="40927">MSSYIVLKRRSPSAGAGIGATRALEVRNAGGGTDSFEMRVERVDRDQAARIAADPDVKVVARTMPTALIEPVDFTPGAPATPADAEPVWGISFVGADRSGFTGSGVSVAVLDTGIDSAHPAFAGVNVIEEDFSGAGNGDRLGHGTHCAGTIMGRDVDGKRIGVARGVERALIGKVLGDDGSGESEMLFRGLQWALDNDANIISMSLGFNFPGLVELLVSRGWPVALATSTALESYRGNLRMFDAIMDMFRANAEFGGSPMVIAAAGNESRRGVSADFKIAASLPAASVNVSVAAVNQAGEVAPFSNCFALVCAPGVGITSAWPGNQLNTISGTSMACPHVAGLAALWWQQQTDEGLTANPVNVQARLLATLRRDPLRPAFNEIDFGQGLVTAPE</sequence>
<dbReference type="InterPro" id="IPR023827">
    <property type="entry name" value="Peptidase_S8_Asp-AS"/>
</dbReference>
<dbReference type="PANTHER" id="PTHR43806:SF11">
    <property type="entry name" value="CEREVISIN-RELATED"/>
    <property type="match status" value="1"/>
</dbReference>
<dbReference type="PROSITE" id="PS00138">
    <property type="entry name" value="SUBTILASE_SER"/>
    <property type="match status" value="1"/>
</dbReference>
<feature type="active site" description="Charge relay system" evidence="5">
    <location>
        <position position="112"/>
    </location>
</feature>
<feature type="domain" description="Peptidase S8/S53" evidence="7">
    <location>
        <begin position="103"/>
        <end position="373"/>
    </location>
</feature>
<evidence type="ECO:0000256" key="6">
    <source>
        <dbReference type="RuleBase" id="RU003355"/>
    </source>
</evidence>
<dbReference type="PROSITE" id="PS00136">
    <property type="entry name" value="SUBTILASE_ASP"/>
    <property type="match status" value="1"/>
</dbReference>
<keyword evidence="9" id="KW-1185">Reference proteome</keyword>
<evidence type="ECO:0000256" key="3">
    <source>
        <dbReference type="ARBA" id="ARBA00022801"/>
    </source>
</evidence>
<reference evidence="9" key="1">
    <citation type="submission" date="2016-10" db="EMBL/GenBank/DDBJ databases">
        <authorList>
            <person name="Varghese N."/>
            <person name="Submissions S."/>
        </authorList>
    </citation>
    <scope>NUCLEOTIDE SEQUENCE [LARGE SCALE GENOMIC DNA]</scope>
    <source>
        <strain evidence="9">CGMCC 1.11014</strain>
    </source>
</reference>
<dbReference type="EMBL" id="FPBO01000011">
    <property type="protein sequence ID" value="SFU84623.1"/>
    <property type="molecule type" value="Genomic_DNA"/>
</dbReference>
<accession>A0A1I7JHE2</accession>
<organism evidence="8 9">
    <name type="scientific">Pseudoduganella namucuonensis</name>
    <dbReference type="NCBI Taxonomy" id="1035707"/>
    <lineage>
        <taxon>Bacteria</taxon>
        <taxon>Pseudomonadati</taxon>
        <taxon>Pseudomonadota</taxon>
        <taxon>Betaproteobacteria</taxon>
        <taxon>Burkholderiales</taxon>
        <taxon>Oxalobacteraceae</taxon>
        <taxon>Telluria group</taxon>
        <taxon>Pseudoduganella</taxon>
    </lineage>
</organism>
<dbReference type="InterPro" id="IPR036852">
    <property type="entry name" value="Peptidase_S8/S53_dom_sf"/>
</dbReference>
<evidence type="ECO:0000256" key="2">
    <source>
        <dbReference type="ARBA" id="ARBA00022670"/>
    </source>
</evidence>
<dbReference type="InterPro" id="IPR023828">
    <property type="entry name" value="Peptidase_S8_Ser-AS"/>
</dbReference>
<protein>
    <submittedName>
        <fullName evidence="8">Subtilase family protein</fullName>
    </submittedName>
</protein>
<dbReference type="OrthoDB" id="9790784at2"/>
<dbReference type="Proteomes" id="UP000199391">
    <property type="component" value="Unassembled WGS sequence"/>
</dbReference>
<keyword evidence="2 5" id="KW-0645">Protease</keyword>
<evidence type="ECO:0000256" key="5">
    <source>
        <dbReference type="PROSITE-ProRule" id="PRU01240"/>
    </source>
</evidence>
<dbReference type="GO" id="GO:0006508">
    <property type="term" value="P:proteolysis"/>
    <property type="evidence" value="ECO:0007669"/>
    <property type="project" value="UniProtKB-KW"/>
</dbReference>
<dbReference type="PROSITE" id="PS51892">
    <property type="entry name" value="SUBTILASE"/>
    <property type="match status" value="1"/>
</dbReference>
<evidence type="ECO:0000256" key="1">
    <source>
        <dbReference type="ARBA" id="ARBA00011073"/>
    </source>
</evidence>
<evidence type="ECO:0000256" key="4">
    <source>
        <dbReference type="ARBA" id="ARBA00022825"/>
    </source>
</evidence>
<evidence type="ECO:0000313" key="9">
    <source>
        <dbReference type="Proteomes" id="UP000199391"/>
    </source>
</evidence>
<keyword evidence="3 5" id="KW-0378">Hydrolase</keyword>
<keyword evidence="4 5" id="KW-0720">Serine protease</keyword>
<dbReference type="InterPro" id="IPR000209">
    <property type="entry name" value="Peptidase_S8/S53_dom"/>
</dbReference>
<dbReference type="GO" id="GO:0004252">
    <property type="term" value="F:serine-type endopeptidase activity"/>
    <property type="evidence" value="ECO:0007669"/>
    <property type="project" value="UniProtKB-UniRule"/>
</dbReference>
<dbReference type="Pfam" id="PF00082">
    <property type="entry name" value="Peptidase_S8"/>
    <property type="match status" value="1"/>
</dbReference>
<dbReference type="SUPFAM" id="SSF52743">
    <property type="entry name" value="Subtilisin-like"/>
    <property type="match status" value="1"/>
</dbReference>
<evidence type="ECO:0000313" key="8">
    <source>
        <dbReference type="EMBL" id="SFU84623.1"/>
    </source>
</evidence>
<proteinExistence type="inferred from homology"/>
<dbReference type="PRINTS" id="PR00723">
    <property type="entry name" value="SUBTILISIN"/>
</dbReference>
<feature type="active site" description="Charge relay system" evidence="5">
    <location>
        <position position="143"/>
    </location>
</feature>
<name>A0A1I7JHE2_9BURK</name>
<dbReference type="InterPro" id="IPR015500">
    <property type="entry name" value="Peptidase_S8_subtilisin-rel"/>
</dbReference>
<dbReference type="GO" id="GO:0005615">
    <property type="term" value="C:extracellular space"/>
    <property type="evidence" value="ECO:0007669"/>
    <property type="project" value="TreeGrafter"/>
</dbReference>
<gene>
    <name evidence="8" type="ORF">SAMN05216552_1011147</name>
</gene>
<feature type="active site" description="Charge relay system" evidence="5">
    <location>
        <position position="334"/>
    </location>
</feature>
<dbReference type="PANTHER" id="PTHR43806">
    <property type="entry name" value="PEPTIDASE S8"/>
    <property type="match status" value="1"/>
</dbReference>
<dbReference type="Gene3D" id="3.40.50.200">
    <property type="entry name" value="Peptidase S8/S53 domain"/>
    <property type="match status" value="1"/>
</dbReference>
<dbReference type="InterPro" id="IPR050131">
    <property type="entry name" value="Peptidase_S8_subtilisin-like"/>
</dbReference>
<dbReference type="RefSeq" id="WP_093556179.1">
    <property type="nucleotide sequence ID" value="NZ_FPBO01000011.1"/>
</dbReference>
<comment type="similarity">
    <text evidence="1 5 6">Belongs to the peptidase S8 family.</text>
</comment>
<evidence type="ECO:0000259" key="7">
    <source>
        <dbReference type="Pfam" id="PF00082"/>
    </source>
</evidence>